<dbReference type="GO" id="GO:0009279">
    <property type="term" value="C:cell outer membrane"/>
    <property type="evidence" value="ECO:0007669"/>
    <property type="project" value="UniProtKB-SubCell"/>
</dbReference>
<evidence type="ECO:0000259" key="15">
    <source>
        <dbReference type="Pfam" id="PF07715"/>
    </source>
</evidence>
<dbReference type="PANTHER" id="PTHR32552">
    <property type="entry name" value="FERRICHROME IRON RECEPTOR-RELATED"/>
    <property type="match status" value="1"/>
</dbReference>
<evidence type="ECO:0000313" key="17">
    <source>
        <dbReference type="Proteomes" id="UP001268683"/>
    </source>
</evidence>
<dbReference type="PANTHER" id="PTHR32552:SF81">
    <property type="entry name" value="TONB-DEPENDENT OUTER MEMBRANE RECEPTOR"/>
    <property type="match status" value="1"/>
</dbReference>
<keyword evidence="5 11" id="KW-0812">Transmembrane</keyword>
<name>A0AA52H9J1_9PROT</name>
<keyword evidence="6" id="KW-0408">Iron</keyword>
<dbReference type="SUPFAM" id="SSF56935">
    <property type="entry name" value="Porins"/>
    <property type="match status" value="1"/>
</dbReference>
<dbReference type="RefSeq" id="WP_310798810.1">
    <property type="nucleotide sequence ID" value="NZ_CP123872.1"/>
</dbReference>
<keyword evidence="17" id="KW-1185">Reference proteome</keyword>
<evidence type="ECO:0000256" key="6">
    <source>
        <dbReference type="ARBA" id="ARBA00023004"/>
    </source>
</evidence>
<evidence type="ECO:0000256" key="7">
    <source>
        <dbReference type="ARBA" id="ARBA00023065"/>
    </source>
</evidence>
<sequence length="789" mass="86230">MLNSRKKMLFMSGVSVALCMQASAVSAQDDDLIMLEEIVITAQKREQGLQDVPISISALTSKMMVEKGITDLVSMSSYTPNFKITQAGTANTIQMRGIYSGQNQGFEQSVGTYVDNIHTGRGPMSKAPFYDLERVEVLKGPQSILFGKNSIAGALNITTAAPTDEVEGFVAVDYEMEFSSKAITAVLSGPLSDTMRARVAVKYNDEGGYVYNDFLDKDLGNKDEFSIRGKLEWDVSDDLVVGLKVEHSEFDSDGKPYESVGQEPARAGSFAGSGLRFNQILGVLTGIYGLPGGENIDNQLNYVMSTGEEYDANSVNSYVLNAVYSTEAGTFTATTGYVDSRSDELCDCDFTSVDIFSFDLHERYNQLSQEVRFQSPLGEDFDYVIGGFYQTSDLDFYDNINVTADSLLVALGGARAFLADTRAHREASTETDSWSVFAQGTWTLSDSVQLMVGGRYTKESKTGARTLDVQNADGSELAAGNIANLVYAGGFKVIEHEVAGELSEGKFSPDVKLLWNASDDVLLYTSWSIGYKSAGFDFRGNNQGYYDTMEESFDFEAEKAENYEIGGKVGFWDGRAELNFAIYDQSFENLQVSVYDGTLGFNVGNAATASSKGIEVDGRLALTETITARYAAAYNDFKYGDYHTGQCSFDNPEGLPEGDFPGLCDYSGLRSQFHSKFQGNIGLEYRDMISDSLEFSLSADINHTSGFNPAATQDSGMIQPSNQLIDARIGIENVDDGWSIFLLGKNLKNETIVTYSANQPLAFSSFGAPSRTANVMRPRTITLQAKIQF</sequence>
<evidence type="ECO:0000256" key="10">
    <source>
        <dbReference type="ARBA" id="ARBA00023237"/>
    </source>
</evidence>
<keyword evidence="13" id="KW-0732">Signal</keyword>
<keyword evidence="8 12" id="KW-0798">TonB box</keyword>
<dbReference type="AlphaFoldDB" id="A0AA52H9J1"/>
<keyword evidence="2 11" id="KW-0813">Transport</keyword>
<evidence type="ECO:0000256" key="1">
    <source>
        <dbReference type="ARBA" id="ARBA00004571"/>
    </source>
</evidence>
<gene>
    <name evidence="16" type="ORF">QGN29_01120</name>
</gene>
<dbReference type="GO" id="GO:0006826">
    <property type="term" value="P:iron ion transport"/>
    <property type="evidence" value="ECO:0007669"/>
    <property type="project" value="UniProtKB-KW"/>
</dbReference>
<feature type="signal peptide" evidence="13">
    <location>
        <begin position="1"/>
        <end position="27"/>
    </location>
</feature>
<dbReference type="Pfam" id="PF00593">
    <property type="entry name" value="TonB_dep_Rec_b-barrel"/>
    <property type="match status" value="1"/>
</dbReference>
<feature type="chain" id="PRO_5041231146" evidence="13">
    <location>
        <begin position="28"/>
        <end position="789"/>
    </location>
</feature>
<keyword evidence="9 11" id="KW-0472">Membrane</keyword>
<evidence type="ECO:0000256" key="13">
    <source>
        <dbReference type="SAM" id="SignalP"/>
    </source>
</evidence>
<keyword evidence="16" id="KW-0675">Receptor</keyword>
<evidence type="ECO:0000313" key="16">
    <source>
        <dbReference type="EMBL" id="WND02964.1"/>
    </source>
</evidence>
<dbReference type="Pfam" id="PF07715">
    <property type="entry name" value="Plug"/>
    <property type="match status" value="1"/>
</dbReference>
<evidence type="ECO:0000256" key="4">
    <source>
        <dbReference type="ARBA" id="ARBA00022496"/>
    </source>
</evidence>
<dbReference type="PROSITE" id="PS52016">
    <property type="entry name" value="TONB_DEPENDENT_REC_3"/>
    <property type="match status" value="1"/>
</dbReference>
<dbReference type="Proteomes" id="UP001268683">
    <property type="component" value="Chromosome"/>
</dbReference>
<evidence type="ECO:0000256" key="2">
    <source>
        <dbReference type="ARBA" id="ARBA00022448"/>
    </source>
</evidence>
<evidence type="ECO:0000256" key="8">
    <source>
        <dbReference type="ARBA" id="ARBA00023077"/>
    </source>
</evidence>
<evidence type="ECO:0000256" key="12">
    <source>
        <dbReference type="RuleBase" id="RU003357"/>
    </source>
</evidence>
<comment type="similarity">
    <text evidence="11 12">Belongs to the TonB-dependent receptor family.</text>
</comment>
<evidence type="ECO:0000256" key="9">
    <source>
        <dbReference type="ARBA" id="ARBA00023136"/>
    </source>
</evidence>
<proteinExistence type="inferred from homology"/>
<reference evidence="16" key="1">
    <citation type="submission" date="2023-04" db="EMBL/GenBank/DDBJ databases">
        <title>Complete genome sequence of Temperatibacter marinus.</title>
        <authorList>
            <person name="Rong J.-C."/>
            <person name="Yi M.-L."/>
            <person name="Zhao Q."/>
        </authorList>
    </citation>
    <scope>NUCLEOTIDE SEQUENCE</scope>
    <source>
        <strain evidence="16">NBRC 110045</strain>
    </source>
</reference>
<evidence type="ECO:0000256" key="5">
    <source>
        <dbReference type="ARBA" id="ARBA00022692"/>
    </source>
</evidence>
<dbReference type="InterPro" id="IPR012910">
    <property type="entry name" value="Plug_dom"/>
</dbReference>
<evidence type="ECO:0000256" key="11">
    <source>
        <dbReference type="PROSITE-ProRule" id="PRU01360"/>
    </source>
</evidence>
<keyword evidence="10 11" id="KW-0998">Cell outer membrane</keyword>
<keyword evidence="4" id="KW-0410">Iron transport</keyword>
<dbReference type="InterPro" id="IPR039426">
    <property type="entry name" value="TonB-dep_rcpt-like"/>
</dbReference>
<feature type="domain" description="TonB-dependent receptor plug" evidence="15">
    <location>
        <begin position="49"/>
        <end position="154"/>
    </location>
</feature>
<keyword evidence="3 11" id="KW-1134">Transmembrane beta strand</keyword>
<evidence type="ECO:0000259" key="14">
    <source>
        <dbReference type="Pfam" id="PF00593"/>
    </source>
</evidence>
<dbReference type="KEGG" id="tmk:QGN29_01120"/>
<protein>
    <submittedName>
        <fullName evidence="16">TonB-dependent receptor</fullName>
    </submittedName>
</protein>
<feature type="domain" description="TonB-dependent receptor-like beta-barrel" evidence="14">
    <location>
        <begin position="287"/>
        <end position="747"/>
    </location>
</feature>
<dbReference type="InterPro" id="IPR000531">
    <property type="entry name" value="Beta-barrel_TonB"/>
</dbReference>
<organism evidence="16 17">
    <name type="scientific">Temperatibacter marinus</name>
    <dbReference type="NCBI Taxonomy" id="1456591"/>
    <lineage>
        <taxon>Bacteria</taxon>
        <taxon>Pseudomonadati</taxon>
        <taxon>Pseudomonadota</taxon>
        <taxon>Alphaproteobacteria</taxon>
        <taxon>Kordiimonadales</taxon>
        <taxon>Temperatibacteraceae</taxon>
        <taxon>Temperatibacter</taxon>
    </lineage>
</organism>
<keyword evidence="7" id="KW-0406">Ion transport</keyword>
<accession>A0AA52H9J1</accession>
<comment type="subcellular location">
    <subcellularLocation>
        <location evidence="1 11">Cell outer membrane</location>
        <topology evidence="1 11">Multi-pass membrane protein</topology>
    </subcellularLocation>
</comment>
<dbReference type="Gene3D" id="2.40.170.20">
    <property type="entry name" value="TonB-dependent receptor, beta-barrel domain"/>
    <property type="match status" value="1"/>
</dbReference>
<dbReference type="EMBL" id="CP123872">
    <property type="protein sequence ID" value="WND02964.1"/>
    <property type="molecule type" value="Genomic_DNA"/>
</dbReference>
<dbReference type="InterPro" id="IPR036942">
    <property type="entry name" value="Beta-barrel_TonB_sf"/>
</dbReference>
<evidence type="ECO:0000256" key="3">
    <source>
        <dbReference type="ARBA" id="ARBA00022452"/>
    </source>
</evidence>